<dbReference type="AlphaFoldDB" id="A0AAD5MNI9"/>
<keyword evidence="1" id="KW-1133">Transmembrane helix</keyword>
<keyword evidence="1" id="KW-0472">Membrane</keyword>
<evidence type="ECO:0000313" key="3">
    <source>
        <dbReference type="Proteomes" id="UP001196413"/>
    </source>
</evidence>
<dbReference type="SUPFAM" id="SSF53822">
    <property type="entry name" value="Periplasmic binding protein-like I"/>
    <property type="match status" value="1"/>
</dbReference>
<proteinExistence type="predicted"/>
<keyword evidence="3" id="KW-1185">Reference proteome</keyword>
<keyword evidence="1" id="KW-0812">Transmembrane</keyword>
<dbReference type="Gene3D" id="3.40.50.2300">
    <property type="match status" value="1"/>
</dbReference>
<comment type="caution">
    <text evidence="2">The sequence shown here is derived from an EMBL/GenBank/DDBJ whole genome shotgun (WGS) entry which is preliminary data.</text>
</comment>
<dbReference type="InterPro" id="IPR028082">
    <property type="entry name" value="Peripla_BP_I"/>
</dbReference>
<gene>
    <name evidence="2" type="ORF">KIN20_021153</name>
</gene>
<dbReference type="EMBL" id="JAHQIW010004272">
    <property type="protein sequence ID" value="KAJ1361805.1"/>
    <property type="molecule type" value="Genomic_DNA"/>
</dbReference>
<dbReference type="Proteomes" id="UP001196413">
    <property type="component" value="Unassembled WGS sequence"/>
</dbReference>
<feature type="transmembrane region" description="Helical" evidence="1">
    <location>
        <begin position="128"/>
        <end position="150"/>
    </location>
</feature>
<protein>
    <submittedName>
        <fullName evidence="2">Uncharacterized protein</fullName>
    </submittedName>
</protein>
<name>A0AAD5MNI9_PARTN</name>
<reference evidence="2" key="1">
    <citation type="submission" date="2021-06" db="EMBL/GenBank/DDBJ databases">
        <title>Parelaphostrongylus tenuis whole genome reference sequence.</title>
        <authorList>
            <person name="Garwood T.J."/>
            <person name="Larsen P.A."/>
            <person name="Fountain-Jones N.M."/>
            <person name="Garbe J.R."/>
            <person name="Macchietto M.G."/>
            <person name="Kania S.A."/>
            <person name="Gerhold R.W."/>
            <person name="Richards J.E."/>
            <person name="Wolf T.M."/>
        </authorList>
    </citation>
    <scope>NUCLEOTIDE SEQUENCE</scope>
    <source>
        <strain evidence="2">MNPRO001-30</strain>
        <tissue evidence="2">Meninges</tissue>
    </source>
</reference>
<accession>A0AAD5MNI9</accession>
<evidence type="ECO:0000313" key="2">
    <source>
        <dbReference type="EMBL" id="KAJ1361805.1"/>
    </source>
</evidence>
<organism evidence="2 3">
    <name type="scientific">Parelaphostrongylus tenuis</name>
    <name type="common">Meningeal worm</name>
    <dbReference type="NCBI Taxonomy" id="148309"/>
    <lineage>
        <taxon>Eukaryota</taxon>
        <taxon>Metazoa</taxon>
        <taxon>Ecdysozoa</taxon>
        <taxon>Nematoda</taxon>
        <taxon>Chromadorea</taxon>
        <taxon>Rhabditida</taxon>
        <taxon>Rhabditina</taxon>
        <taxon>Rhabditomorpha</taxon>
        <taxon>Strongyloidea</taxon>
        <taxon>Metastrongylidae</taxon>
        <taxon>Parelaphostrongylus</taxon>
    </lineage>
</organism>
<sequence>MDINSATNFMLAVLQSGMKTDDYVYIIPWLAHTNEQYPWEEVTTDKQEVKAAFENTIIITAHGYDKKFFDEFQEKFAKENWDDQQSRQSMYSSNSLHYLFESFNYSVSTSECNRAGFALGVALADFEIAFFCLLRLLSWLVPFFFGTFFYRFSTPLCKSKRELATACDLYD</sequence>
<evidence type="ECO:0000256" key="1">
    <source>
        <dbReference type="SAM" id="Phobius"/>
    </source>
</evidence>